<dbReference type="InterPro" id="IPR020084">
    <property type="entry name" value="NUDIX_hydrolase_CS"/>
</dbReference>
<dbReference type="InterPro" id="IPR015797">
    <property type="entry name" value="NUDIX_hydrolase-like_dom_sf"/>
</dbReference>
<dbReference type="InterPro" id="IPR000086">
    <property type="entry name" value="NUDIX_hydrolase_dom"/>
</dbReference>
<proteinExistence type="inferred from homology"/>
<dbReference type="GO" id="GO:0016787">
    <property type="term" value="F:hydrolase activity"/>
    <property type="evidence" value="ECO:0007669"/>
    <property type="project" value="UniProtKB-KW"/>
</dbReference>
<dbReference type="Gene3D" id="3.90.79.10">
    <property type="entry name" value="Nucleoside Triphosphate Pyrophosphohydrolase"/>
    <property type="match status" value="1"/>
</dbReference>
<protein>
    <submittedName>
        <fullName evidence="5">NUDIX hydrolase</fullName>
        <ecNumber evidence="5">3.6.-.-</ecNumber>
    </submittedName>
</protein>
<dbReference type="PROSITE" id="PS51462">
    <property type="entry name" value="NUDIX"/>
    <property type="match status" value="1"/>
</dbReference>
<dbReference type="Pfam" id="PF00293">
    <property type="entry name" value="NUDIX"/>
    <property type="match status" value="1"/>
</dbReference>
<evidence type="ECO:0000256" key="3">
    <source>
        <dbReference type="RuleBase" id="RU003476"/>
    </source>
</evidence>
<dbReference type="PANTHER" id="PTHR43046:SF16">
    <property type="entry name" value="ADP-RIBOSE PYROPHOSPHATASE YJHB-RELATED"/>
    <property type="match status" value="1"/>
</dbReference>
<sequence>MGIQKFPSMQLARACAARDRRREKALCFVVQGERLLVFDHVGVPDAGVQLPAGGVEPGESPAEAAVRELWEESGLRLSAPVHLLSYEWRRQLPERLTHQVCHAFAFRAPDGLPETWTHPADGEVFQYRWAPLDRPALDWDMDTALPALWHHLQESV</sequence>
<evidence type="ECO:0000256" key="1">
    <source>
        <dbReference type="ARBA" id="ARBA00001946"/>
    </source>
</evidence>
<dbReference type="EMBL" id="CP158299">
    <property type="protein sequence ID" value="XBV85581.1"/>
    <property type="molecule type" value="Genomic_DNA"/>
</dbReference>
<accession>A0AAU7UAU1</accession>
<dbReference type="PANTHER" id="PTHR43046">
    <property type="entry name" value="GDP-MANNOSE MANNOSYL HYDROLASE"/>
    <property type="match status" value="1"/>
</dbReference>
<name>A0AAU7UAU1_9DEIO</name>
<feature type="domain" description="Nudix hydrolase" evidence="4">
    <location>
        <begin position="20"/>
        <end position="152"/>
    </location>
</feature>
<dbReference type="RefSeq" id="WP_350243618.1">
    <property type="nucleotide sequence ID" value="NZ_CP158299.1"/>
</dbReference>
<dbReference type="EC" id="3.6.-.-" evidence="5"/>
<dbReference type="PRINTS" id="PR00502">
    <property type="entry name" value="NUDIXFAMILY"/>
</dbReference>
<reference evidence="5" key="1">
    <citation type="submission" date="2024-06" db="EMBL/GenBank/DDBJ databases">
        <title>Draft Genome Sequence of Deinococcus sonorensis Type Strain KR-87, a Biofilm Producing Representative of the Genus Deinococcus.</title>
        <authorList>
            <person name="Boren L.S."/>
            <person name="Grosso R.A."/>
            <person name="Hugenberg-Cox A.N."/>
            <person name="Hill J.T.E."/>
            <person name="Albert C.M."/>
            <person name="Tuohy J.M."/>
        </authorList>
    </citation>
    <scope>NUCLEOTIDE SEQUENCE</scope>
    <source>
        <strain evidence="5">KR-87</strain>
    </source>
</reference>
<evidence type="ECO:0000256" key="2">
    <source>
        <dbReference type="ARBA" id="ARBA00022801"/>
    </source>
</evidence>
<dbReference type="CDD" id="cd04663">
    <property type="entry name" value="NUDIX_Hydrolase"/>
    <property type="match status" value="1"/>
</dbReference>
<comment type="similarity">
    <text evidence="3">Belongs to the Nudix hydrolase family.</text>
</comment>
<dbReference type="AlphaFoldDB" id="A0AAU7UAU1"/>
<dbReference type="InterPro" id="IPR020476">
    <property type="entry name" value="Nudix_hydrolase"/>
</dbReference>
<dbReference type="KEGG" id="dsc:ABOD76_19470"/>
<comment type="cofactor">
    <cofactor evidence="1">
        <name>Mg(2+)</name>
        <dbReference type="ChEBI" id="CHEBI:18420"/>
    </cofactor>
</comment>
<organism evidence="5">
    <name type="scientific">Deinococcus sonorensis KR-87</name>
    <dbReference type="NCBI Taxonomy" id="694439"/>
    <lineage>
        <taxon>Bacteria</taxon>
        <taxon>Thermotogati</taxon>
        <taxon>Deinococcota</taxon>
        <taxon>Deinococci</taxon>
        <taxon>Deinococcales</taxon>
        <taxon>Deinococcaceae</taxon>
        <taxon>Deinococcus</taxon>
    </lineage>
</organism>
<keyword evidence="2 3" id="KW-0378">Hydrolase</keyword>
<dbReference type="SUPFAM" id="SSF55811">
    <property type="entry name" value="Nudix"/>
    <property type="match status" value="1"/>
</dbReference>
<evidence type="ECO:0000259" key="4">
    <source>
        <dbReference type="PROSITE" id="PS51462"/>
    </source>
</evidence>
<evidence type="ECO:0000313" key="5">
    <source>
        <dbReference type="EMBL" id="XBV85581.1"/>
    </source>
</evidence>
<gene>
    <name evidence="5" type="ORF">ABOD76_19470</name>
</gene>
<dbReference type="PROSITE" id="PS00893">
    <property type="entry name" value="NUDIX_BOX"/>
    <property type="match status" value="1"/>
</dbReference>